<protein>
    <submittedName>
        <fullName evidence="1">Uncharacterized protein</fullName>
    </submittedName>
</protein>
<dbReference type="OrthoDB" id="8759630at2"/>
<dbReference type="EMBL" id="PDOC01000001">
    <property type="protein sequence ID" value="PIL47065.1"/>
    <property type="molecule type" value="Genomic_DNA"/>
</dbReference>
<name>A0A2G8TLY8_9BURK</name>
<evidence type="ECO:0000313" key="2">
    <source>
        <dbReference type="Proteomes" id="UP000230390"/>
    </source>
</evidence>
<dbReference type="AlphaFoldDB" id="A0A2G8TLY8"/>
<organism evidence="1 2">
    <name type="scientific">Massilia eurypsychrophila</name>
    <dbReference type="NCBI Taxonomy" id="1485217"/>
    <lineage>
        <taxon>Bacteria</taxon>
        <taxon>Pseudomonadati</taxon>
        <taxon>Pseudomonadota</taxon>
        <taxon>Betaproteobacteria</taxon>
        <taxon>Burkholderiales</taxon>
        <taxon>Oxalobacteraceae</taxon>
        <taxon>Telluria group</taxon>
        <taxon>Massilia</taxon>
    </lineage>
</organism>
<dbReference type="Proteomes" id="UP000230390">
    <property type="component" value="Unassembled WGS sequence"/>
</dbReference>
<reference evidence="1 2" key="1">
    <citation type="submission" date="2017-10" db="EMBL/GenBank/DDBJ databases">
        <title>Massilia psychrophilum sp. nov., a novel purple-pigmented bacterium isolated from Tianshan glacier, Xinjiang Municipality, China.</title>
        <authorList>
            <person name="Wang H."/>
        </authorList>
    </citation>
    <scope>NUCLEOTIDE SEQUENCE [LARGE SCALE GENOMIC DNA]</scope>
    <source>
        <strain evidence="1 2">JCM 30074</strain>
    </source>
</reference>
<dbReference type="RefSeq" id="WP_099786866.1">
    <property type="nucleotide sequence ID" value="NZ_JBHLYV010000100.1"/>
</dbReference>
<dbReference type="PROSITE" id="PS51257">
    <property type="entry name" value="PROKAR_LIPOPROTEIN"/>
    <property type="match status" value="1"/>
</dbReference>
<sequence>MPRRSLPLALTIAVHVLLLACFYLARPAVPQLAGAGPQRSMLMLVLPKLLPVVKQEITKPVVRATARPQAPVARALPPRPAPDAPQAPVPVAVEPDAPLPDAFAAAPVAGDLAERARRAAGKIDRQLRAGKPVALSADARQARFERIMASAYIDKSNTLTVDRYESGDGVIIERLTRGGKSSCYMSGTINFVPGILRDSSKPKGVSCPPAEAGWTRK</sequence>
<accession>A0A2G8TLY8</accession>
<proteinExistence type="predicted"/>
<evidence type="ECO:0000313" key="1">
    <source>
        <dbReference type="EMBL" id="PIL47065.1"/>
    </source>
</evidence>
<keyword evidence="2" id="KW-1185">Reference proteome</keyword>
<gene>
    <name evidence="1" type="ORF">CR105_02700</name>
</gene>
<comment type="caution">
    <text evidence="1">The sequence shown here is derived from an EMBL/GenBank/DDBJ whole genome shotgun (WGS) entry which is preliminary data.</text>
</comment>